<dbReference type="GO" id="GO:0016787">
    <property type="term" value="F:hydrolase activity"/>
    <property type="evidence" value="ECO:0007669"/>
    <property type="project" value="UniProtKB-KW"/>
</dbReference>
<dbReference type="SMART" id="SM00849">
    <property type="entry name" value="Lactamase_B"/>
    <property type="match status" value="1"/>
</dbReference>
<keyword evidence="4" id="KW-0862">Zinc</keyword>
<dbReference type="GO" id="GO:0046872">
    <property type="term" value="F:metal ion binding"/>
    <property type="evidence" value="ECO:0007669"/>
    <property type="project" value="UniProtKB-KW"/>
</dbReference>
<dbReference type="AlphaFoldDB" id="Q2PYF1"/>
<dbReference type="PANTHER" id="PTHR42978:SF6">
    <property type="entry name" value="QUORUM-QUENCHING LACTONASE YTNP-RELATED"/>
    <property type="match status" value="1"/>
</dbReference>
<evidence type="ECO:0000256" key="4">
    <source>
        <dbReference type="ARBA" id="ARBA00022833"/>
    </source>
</evidence>
<evidence type="ECO:0000256" key="1">
    <source>
        <dbReference type="ARBA" id="ARBA00007749"/>
    </source>
</evidence>
<evidence type="ECO:0000256" key="2">
    <source>
        <dbReference type="ARBA" id="ARBA00022723"/>
    </source>
</evidence>
<keyword evidence="2" id="KW-0479">Metal-binding</keyword>
<dbReference type="InterPro" id="IPR036866">
    <property type="entry name" value="RibonucZ/Hydroxyglut_hydro"/>
</dbReference>
<evidence type="ECO:0000259" key="5">
    <source>
        <dbReference type="SMART" id="SM00849"/>
    </source>
</evidence>
<protein>
    <submittedName>
        <fullName evidence="6">Beta-lactamase-like protein</fullName>
    </submittedName>
</protein>
<proteinExistence type="inferred from homology"/>
<dbReference type="PANTHER" id="PTHR42978">
    <property type="entry name" value="QUORUM-QUENCHING LACTONASE YTNP-RELATED-RELATED"/>
    <property type="match status" value="1"/>
</dbReference>
<keyword evidence="3" id="KW-0378">Hydrolase</keyword>
<dbReference type="EMBL" id="DQ295238">
    <property type="protein sequence ID" value="ABC25276.1"/>
    <property type="molecule type" value="Genomic_DNA"/>
</dbReference>
<dbReference type="InterPro" id="IPR001279">
    <property type="entry name" value="Metallo-B-lactamas"/>
</dbReference>
<comment type="similarity">
    <text evidence="1">Belongs to the metallo-beta-lactamase superfamily.</text>
</comment>
<name>Q2PYF1_9BACT</name>
<dbReference type="CDD" id="cd16277">
    <property type="entry name" value="metallo-hydrolase-like_MBL-fold"/>
    <property type="match status" value="1"/>
</dbReference>
<evidence type="ECO:0000256" key="3">
    <source>
        <dbReference type="ARBA" id="ARBA00022801"/>
    </source>
</evidence>
<sequence>MVKWGPIEVIKINEEGIDKMQTWNIGEAKITKVVEMEQMWPGQAVIPDANSAALLEHNWILGPFADRENGRMRLSFHTFCIEIGDEKIVVDTCAGNDKTRPNFAGLSNLDTDFMDKMTEAGFGPDDVTAVICTHLHVDHVGWNTSLRNGVWQPTFPKARYLFGETEWAHWRVEPQIYGDVVGDSIQPCIDAGLAELVQSDMQLNDAIWLEPTPGHTPGHHSVRISSGGEDAIITGDVCHHPIQFEFPHWSSEPDVDKSAAITMRRRFAEQYCDDHTLILGTHFGGPSCGYLRPVGNSWWLDSAGFADIGDNLPTG</sequence>
<dbReference type="Gene3D" id="3.60.15.10">
    <property type="entry name" value="Ribonuclease Z/Hydroxyacylglutathione hydrolase-like"/>
    <property type="match status" value="1"/>
</dbReference>
<reference evidence="6" key="1">
    <citation type="journal article" date="2006" name="Appl. Environ. Microbiol.">
        <title>Comparative genomics of DNA fragments from six Antarctic marine planktonic bacteria.</title>
        <authorList>
            <person name="Grzymski J.J."/>
            <person name="Carter B.J."/>
            <person name="DeLong E.F."/>
            <person name="Feldman R.A."/>
            <person name="Ghadiri A."/>
            <person name="Murray A.E."/>
        </authorList>
    </citation>
    <scope>NUCLEOTIDE SEQUENCE</scope>
</reference>
<feature type="domain" description="Metallo-beta-lactamase" evidence="5">
    <location>
        <begin position="77"/>
        <end position="282"/>
    </location>
</feature>
<organism evidence="6">
    <name type="scientific">uncultured marine bacterium Ant4E12</name>
    <dbReference type="NCBI Taxonomy" id="360424"/>
    <lineage>
        <taxon>Bacteria</taxon>
        <taxon>environmental samples</taxon>
    </lineage>
</organism>
<dbReference type="SUPFAM" id="SSF56281">
    <property type="entry name" value="Metallo-hydrolase/oxidoreductase"/>
    <property type="match status" value="1"/>
</dbReference>
<accession>Q2PYF1</accession>
<dbReference type="InterPro" id="IPR051013">
    <property type="entry name" value="MBL_superfamily_lactonases"/>
</dbReference>
<evidence type="ECO:0000313" key="6">
    <source>
        <dbReference type="EMBL" id="ABC25276.1"/>
    </source>
</evidence>
<dbReference type="Pfam" id="PF00753">
    <property type="entry name" value="Lactamase_B"/>
    <property type="match status" value="1"/>
</dbReference>